<proteinExistence type="predicted"/>
<comment type="caution">
    <text evidence="1">The sequence shown here is derived from an EMBL/GenBank/DDBJ whole genome shotgun (WGS) entry which is preliminary data.</text>
</comment>
<evidence type="ECO:0008006" key="3">
    <source>
        <dbReference type="Google" id="ProtNLM"/>
    </source>
</evidence>
<gene>
    <name evidence="1" type="ORF">HMPREF1977_1537</name>
</gene>
<protein>
    <recommendedName>
        <fullName evidence="3">DUF2262 domain-containing protein</fullName>
    </recommendedName>
</protein>
<accession>E4MT27</accession>
<evidence type="ECO:0000313" key="2">
    <source>
        <dbReference type="Proteomes" id="UP000005391"/>
    </source>
</evidence>
<dbReference type="eggNOG" id="ENOG5033HXT">
    <property type="taxonomic scope" value="Bacteria"/>
</dbReference>
<dbReference type="AlphaFoldDB" id="E4MT27"/>
<dbReference type="HOGENOM" id="CLU_1649049_0_0_10"/>
<sequence length="170" mass="19809">MIDISHQLQKMNISSFNTKFGTLAFSQKVGDEYFWEASYQWKSDFYKETLQLPFSVFSKSKTIAPDTIAFIEKILVSADKLVAKALSYFQEQLLICSDGFHLSEEEKQLLSVPLQEVPFESPQFLFYDNKEWILHFARGSFSFCEPYGVSFHFEEEKPILIENLEDAEEI</sequence>
<organism evidence="1 2">
    <name type="scientific">Capnocytophaga ochracea F0287</name>
    <dbReference type="NCBI Taxonomy" id="873517"/>
    <lineage>
        <taxon>Bacteria</taxon>
        <taxon>Pseudomonadati</taxon>
        <taxon>Bacteroidota</taxon>
        <taxon>Flavobacteriia</taxon>
        <taxon>Flavobacteriales</taxon>
        <taxon>Flavobacteriaceae</taxon>
        <taxon>Capnocytophaga</taxon>
    </lineage>
</organism>
<reference evidence="1 2" key="1">
    <citation type="submission" date="2010-10" db="EMBL/GenBank/DDBJ databases">
        <authorList>
            <person name="Muzny D."/>
            <person name="Qin X."/>
            <person name="Deng J."/>
            <person name="Jiang H."/>
            <person name="Liu Y."/>
            <person name="Qu J."/>
            <person name="Song X.-Z."/>
            <person name="Zhang L."/>
            <person name="Thornton R."/>
            <person name="Coyle M."/>
            <person name="Francisco L."/>
            <person name="Jackson L."/>
            <person name="Javaid M."/>
            <person name="Korchina V."/>
            <person name="Kovar C."/>
            <person name="Mata R."/>
            <person name="Mathew T."/>
            <person name="Ngo R."/>
            <person name="Nguyen L."/>
            <person name="Nguyen N."/>
            <person name="Okwuonu G."/>
            <person name="Ongeri F."/>
            <person name="Pham C."/>
            <person name="Simmons D."/>
            <person name="Wilczek-Boney K."/>
            <person name="Hale W."/>
            <person name="Jakkamsetti A."/>
            <person name="Pham P."/>
            <person name="Ruth R."/>
            <person name="San Lucas F."/>
            <person name="Warren J."/>
            <person name="Zhang J."/>
            <person name="Zhao Z."/>
            <person name="Zhou C."/>
            <person name="Zhu D."/>
            <person name="Lee S."/>
            <person name="Bess C."/>
            <person name="Blankenburg K."/>
            <person name="Forbes L."/>
            <person name="Fu Q."/>
            <person name="Gubbala S."/>
            <person name="Hirani K."/>
            <person name="Jayaseelan J.C."/>
            <person name="Lara F."/>
            <person name="Munidasa M."/>
            <person name="Palculict T."/>
            <person name="Patil S."/>
            <person name="Pu L.-L."/>
            <person name="Saada N."/>
            <person name="Tang L."/>
            <person name="Weissenberger G."/>
            <person name="Zhu Y."/>
            <person name="Hemphill L."/>
            <person name="Shang Y."/>
            <person name="Youmans B."/>
            <person name="Ayvaz T."/>
            <person name="Ross M."/>
            <person name="Santibanez J."/>
            <person name="Aqrawi P."/>
            <person name="Gross S."/>
            <person name="Joshi V."/>
            <person name="Fowler G."/>
            <person name="Nazareth L."/>
            <person name="Reid J."/>
            <person name="Worley K."/>
            <person name="Petrosino J."/>
            <person name="Highlander S."/>
            <person name="Gibbs R."/>
        </authorList>
    </citation>
    <scope>NUCLEOTIDE SEQUENCE [LARGE SCALE GENOMIC DNA]</scope>
    <source>
        <strain evidence="1 2">F0287</strain>
    </source>
</reference>
<name>E4MT27_CAPOC</name>
<dbReference type="EMBL" id="AEOH01000040">
    <property type="protein sequence ID" value="EFS97207.1"/>
    <property type="molecule type" value="Genomic_DNA"/>
</dbReference>
<evidence type="ECO:0000313" key="1">
    <source>
        <dbReference type="EMBL" id="EFS97207.1"/>
    </source>
</evidence>
<dbReference type="Proteomes" id="UP000005391">
    <property type="component" value="Unassembled WGS sequence"/>
</dbReference>